<evidence type="ECO:0000313" key="1">
    <source>
        <dbReference type="EMBL" id="KAG2237360.1"/>
    </source>
</evidence>
<dbReference type="PANTHER" id="PTHR31581:SF1">
    <property type="entry name" value="KICSTOR SUBUNIT 2"/>
    <property type="match status" value="1"/>
</dbReference>
<dbReference type="GO" id="GO:0061462">
    <property type="term" value="P:protein localization to lysosome"/>
    <property type="evidence" value="ECO:0007669"/>
    <property type="project" value="TreeGrafter"/>
</dbReference>
<accession>A0A8H7SZJ5</accession>
<organism evidence="1 2">
    <name type="scientific">Thamnidium elegans</name>
    <dbReference type="NCBI Taxonomy" id="101142"/>
    <lineage>
        <taxon>Eukaryota</taxon>
        <taxon>Fungi</taxon>
        <taxon>Fungi incertae sedis</taxon>
        <taxon>Mucoromycota</taxon>
        <taxon>Mucoromycotina</taxon>
        <taxon>Mucoromycetes</taxon>
        <taxon>Mucorales</taxon>
        <taxon>Mucorineae</taxon>
        <taxon>Mucoraceae</taxon>
        <taxon>Thamnidium</taxon>
    </lineage>
</organism>
<dbReference type="SUPFAM" id="SSF158548">
    <property type="entry name" value="FLJ32549 domain-like"/>
    <property type="match status" value="1"/>
</dbReference>
<dbReference type="Gene3D" id="1.10.3450.30">
    <property type="match status" value="1"/>
</dbReference>
<reference evidence="1" key="1">
    <citation type="submission" date="2021-01" db="EMBL/GenBank/DDBJ databases">
        <title>Metabolic potential, ecology and presence of endohyphal bacteria is reflected in genomic diversity of Mucoromycotina.</title>
        <authorList>
            <person name="Muszewska A."/>
            <person name="Okrasinska A."/>
            <person name="Steczkiewicz K."/>
            <person name="Drgas O."/>
            <person name="Orlowska M."/>
            <person name="Perlinska-Lenart U."/>
            <person name="Aleksandrzak-Piekarczyk T."/>
            <person name="Szatraj K."/>
            <person name="Zielenkiewicz U."/>
            <person name="Pilsyk S."/>
            <person name="Malc E."/>
            <person name="Mieczkowski P."/>
            <person name="Kruszewska J.S."/>
            <person name="Biernat P."/>
            <person name="Pawlowska J."/>
        </authorList>
    </citation>
    <scope>NUCLEOTIDE SEQUENCE</scope>
    <source>
        <strain evidence="1">WA0000018081</strain>
    </source>
</reference>
<proteinExistence type="predicted"/>
<dbReference type="GO" id="GO:1904262">
    <property type="term" value="P:negative regulation of TORC1 signaling"/>
    <property type="evidence" value="ECO:0007669"/>
    <property type="project" value="TreeGrafter"/>
</dbReference>
<dbReference type="Proteomes" id="UP000613177">
    <property type="component" value="Unassembled WGS sequence"/>
</dbReference>
<keyword evidence="2" id="KW-1185">Reference proteome</keyword>
<dbReference type="PANTHER" id="PTHR31581">
    <property type="entry name" value="KICSTOR COMPLEX PROTEIN C12ORF66"/>
    <property type="match status" value="1"/>
</dbReference>
<sequence>MEDCQHILKALGAFDYVAATKLISKITKIYQPIGNIFTRLCSCESSFTQLQFLRSRWFVMRKDTSVELVYTNLATDLPKEILNITTTTSLLCNQDKNYIIVVMDGLANFCTIRRDLINLYQAILAQSTKGEFDNILKEMESVQKRTIELNLQKDLSILGLGVEKEIKILTCLLRARTAITNYAFQDACIALFQTKQDLTEWKRMSQEQDYPEKSSLRPDDTKEISAWRFPLFGSGQSESKAHKHGDIWPNNIRWQARVLGNLTAKMTLYFNTILLEKESIVSDEDPEKSLWKGLRIDYYDQITSFKKKHGAYCIGLVYEVTKDTPYYPQGYVCCPNTTPYEAPQGIHSFPFIYCHPKEPPNKHLPSIISIIQGSKHKLNDPRTGPVHFFDNTIGSTYYIMRVDNHAVLIIIYLDKHVHREPATVEFMTNIVTSLRGTTVIEELIRVD</sequence>
<protein>
    <submittedName>
        <fullName evidence="1">Uncharacterized protein</fullName>
    </submittedName>
</protein>
<dbReference type="InterPro" id="IPR038060">
    <property type="entry name" value="C12orf66-like_central_sf"/>
</dbReference>
<dbReference type="OrthoDB" id="18134at2759"/>
<dbReference type="GO" id="GO:0034198">
    <property type="term" value="P:cellular response to amino acid starvation"/>
    <property type="evidence" value="ECO:0007669"/>
    <property type="project" value="TreeGrafter"/>
</dbReference>
<gene>
    <name evidence="1" type="ORF">INT48_009488</name>
</gene>
<evidence type="ECO:0000313" key="2">
    <source>
        <dbReference type="Proteomes" id="UP000613177"/>
    </source>
</evidence>
<dbReference type="InterPro" id="IPR018544">
    <property type="entry name" value="KICS_2"/>
</dbReference>
<name>A0A8H7SZJ5_9FUNG</name>
<dbReference type="Pfam" id="PF09404">
    <property type="entry name" value="C12orf66_like"/>
    <property type="match status" value="1"/>
</dbReference>
<dbReference type="EMBL" id="JAEPRE010000006">
    <property type="protein sequence ID" value="KAG2237360.1"/>
    <property type="molecule type" value="Genomic_DNA"/>
</dbReference>
<comment type="caution">
    <text evidence="1">The sequence shown here is derived from an EMBL/GenBank/DDBJ whole genome shotgun (WGS) entry which is preliminary data.</text>
</comment>
<dbReference type="SUPFAM" id="SSF160651">
    <property type="entry name" value="FLJ32549 C-terminal domain-like"/>
    <property type="match status" value="1"/>
</dbReference>
<dbReference type="GO" id="GO:0042149">
    <property type="term" value="P:cellular response to glucose starvation"/>
    <property type="evidence" value="ECO:0007669"/>
    <property type="project" value="TreeGrafter"/>
</dbReference>
<dbReference type="AlphaFoldDB" id="A0A8H7SZJ5"/>